<dbReference type="InterPro" id="IPR018108">
    <property type="entry name" value="MCP_transmembrane"/>
</dbReference>
<comment type="similarity">
    <text evidence="2 7">Belongs to the mitochondrial carrier (TC 2.A.29) family.</text>
</comment>
<dbReference type="GO" id="GO:0016020">
    <property type="term" value="C:membrane"/>
    <property type="evidence" value="ECO:0007669"/>
    <property type="project" value="UniProtKB-SubCell"/>
</dbReference>
<evidence type="ECO:0000256" key="4">
    <source>
        <dbReference type="ARBA" id="ARBA00022737"/>
    </source>
</evidence>
<evidence type="ECO:0000256" key="7">
    <source>
        <dbReference type="RuleBase" id="RU000488"/>
    </source>
</evidence>
<organism evidence="8">
    <name type="scientific">Hirondellea gigas</name>
    <dbReference type="NCBI Taxonomy" id="1518452"/>
    <lineage>
        <taxon>Eukaryota</taxon>
        <taxon>Metazoa</taxon>
        <taxon>Ecdysozoa</taxon>
        <taxon>Arthropoda</taxon>
        <taxon>Crustacea</taxon>
        <taxon>Multicrustacea</taxon>
        <taxon>Malacostraca</taxon>
        <taxon>Eumalacostraca</taxon>
        <taxon>Peracarida</taxon>
        <taxon>Amphipoda</taxon>
        <taxon>Amphilochidea</taxon>
        <taxon>Lysianassida</taxon>
        <taxon>Lysianassidira</taxon>
        <taxon>Lysianassoidea</taxon>
        <taxon>Lysianassidae</taxon>
        <taxon>Hirondellea</taxon>
    </lineage>
</organism>
<name>A0A6A7FY33_9CRUS</name>
<evidence type="ECO:0000256" key="2">
    <source>
        <dbReference type="ARBA" id="ARBA00006375"/>
    </source>
</evidence>
<dbReference type="EMBL" id="IACT01003723">
    <property type="protein sequence ID" value="LAC22949.1"/>
    <property type="molecule type" value="mRNA"/>
</dbReference>
<feature type="repeat" description="Solcar" evidence="6">
    <location>
        <begin position="37"/>
        <end position="127"/>
    </location>
</feature>
<evidence type="ECO:0000313" key="8">
    <source>
        <dbReference type="EMBL" id="LAC22949.1"/>
    </source>
</evidence>
<comment type="subcellular location">
    <subcellularLocation>
        <location evidence="1">Membrane</location>
        <topology evidence="1">Multi-pass membrane protein</topology>
    </subcellularLocation>
</comment>
<evidence type="ECO:0000256" key="6">
    <source>
        <dbReference type="PROSITE-ProRule" id="PRU00282"/>
    </source>
</evidence>
<proteinExistence type="evidence at transcript level"/>
<keyword evidence="5 6" id="KW-0472">Membrane</keyword>
<keyword evidence="4" id="KW-0677">Repeat</keyword>
<evidence type="ECO:0000256" key="1">
    <source>
        <dbReference type="ARBA" id="ARBA00004141"/>
    </source>
</evidence>
<evidence type="ECO:0000256" key="5">
    <source>
        <dbReference type="ARBA" id="ARBA00023136"/>
    </source>
</evidence>
<dbReference type="Pfam" id="PF00153">
    <property type="entry name" value="Mito_carr"/>
    <property type="match status" value="1"/>
</dbReference>
<evidence type="ECO:0000256" key="3">
    <source>
        <dbReference type="ARBA" id="ARBA00022692"/>
    </source>
</evidence>
<dbReference type="SUPFAM" id="SSF103506">
    <property type="entry name" value="Mitochondrial carrier"/>
    <property type="match status" value="1"/>
</dbReference>
<dbReference type="AlphaFoldDB" id="A0A6A7FY33"/>
<dbReference type="Gene3D" id="1.50.40.10">
    <property type="entry name" value="Mitochondrial carrier domain"/>
    <property type="match status" value="1"/>
</dbReference>
<accession>A0A6A7FY33</accession>
<keyword evidence="7" id="KW-0813">Transport</keyword>
<keyword evidence="3 6" id="KW-0812">Transmembrane</keyword>
<dbReference type="InterPro" id="IPR023395">
    <property type="entry name" value="MCP_dom_sf"/>
</dbReference>
<dbReference type="PROSITE" id="PS50920">
    <property type="entry name" value="SOLCAR"/>
    <property type="match status" value="1"/>
</dbReference>
<sequence>MVGVIPYAGTSFGIYETLKAHHRSNQLKNSSEPPVEPSSLERMLFGATAGLFGQSSSYPLDIVRRRMQTATLTGNSSAYSTIFSTITKVYREEGIVHGLYKGLSLNWLKGPISVGTSFAVFDYLKNMLDRRF</sequence>
<dbReference type="PANTHER" id="PTHR24089">
    <property type="entry name" value="SOLUTE CARRIER FAMILY 25"/>
    <property type="match status" value="1"/>
</dbReference>
<protein>
    <submittedName>
        <fullName evidence="8">Coenzyme A transporter SLC25A42-like</fullName>
    </submittedName>
</protein>
<reference evidence="8" key="1">
    <citation type="submission" date="2017-11" db="EMBL/GenBank/DDBJ databases">
        <title>The sensing device of the deep-sea amphipod.</title>
        <authorList>
            <person name="Kobayashi H."/>
            <person name="Nagahama T."/>
            <person name="Arai W."/>
            <person name="Sasagawa Y."/>
            <person name="Umeda M."/>
            <person name="Hayashi T."/>
            <person name="Nikaido I."/>
            <person name="Watanabe H."/>
            <person name="Oguri K."/>
            <person name="Kitazato H."/>
            <person name="Fujioka K."/>
            <person name="Kido Y."/>
            <person name="Takami H."/>
        </authorList>
    </citation>
    <scope>NUCLEOTIDE SEQUENCE</scope>
    <source>
        <tissue evidence="8">Whole body</tissue>
    </source>
</reference>